<evidence type="ECO:0000256" key="4">
    <source>
        <dbReference type="PROSITE-ProRule" id="PRU00175"/>
    </source>
</evidence>
<dbReference type="Gene3D" id="3.30.40.10">
    <property type="entry name" value="Zinc/RING finger domain, C3HC4 (zinc finger)"/>
    <property type="match status" value="1"/>
</dbReference>
<sequence length="223" mass="24595">MNPFHPSPEACDCCGVTPTSPLFLHTISYRAINRRFCTNCVLKQQQGTFCPICFELFNDSFIPNIHLMCIRCPSIAHRSCVLPSSTPDFAFLCPACADPNFSYFKVDRRGIDFHANKVLAAAAQISANTLTRAAVAIRLDAERRAMVAVGARKKAIEALELFADVAAKEQEEGSSEQEDDSEQNSHKFPTVCSFLRGDKCLYVSKGLPLCSNVQGREATSQCF</sequence>
<accession>A0A9D5AKH1</accession>
<evidence type="ECO:0000256" key="1">
    <source>
        <dbReference type="ARBA" id="ARBA00022723"/>
    </source>
</evidence>
<dbReference type="GO" id="GO:0008270">
    <property type="term" value="F:zinc ion binding"/>
    <property type="evidence" value="ECO:0007669"/>
    <property type="project" value="UniProtKB-KW"/>
</dbReference>
<organism evidence="6 7">
    <name type="scientific">Pisum sativum</name>
    <name type="common">Garden pea</name>
    <name type="synonym">Lathyrus oleraceus</name>
    <dbReference type="NCBI Taxonomy" id="3888"/>
    <lineage>
        <taxon>Eukaryota</taxon>
        <taxon>Viridiplantae</taxon>
        <taxon>Streptophyta</taxon>
        <taxon>Embryophyta</taxon>
        <taxon>Tracheophyta</taxon>
        <taxon>Spermatophyta</taxon>
        <taxon>Magnoliopsida</taxon>
        <taxon>eudicotyledons</taxon>
        <taxon>Gunneridae</taxon>
        <taxon>Pentapetalae</taxon>
        <taxon>rosids</taxon>
        <taxon>fabids</taxon>
        <taxon>Fabales</taxon>
        <taxon>Fabaceae</taxon>
        <taxon>Papilionoideae</taxon>
        <taxon>50 kb inversion clade</taxon>
        <taxon>NPAAA clade</taxon>
        <taxon>Hologalegina</taxon>
        <taxon>IRL clade</taxon>
        <taxon>Fabeae</taxon>
        <taxon>Lathyrus</taxon>
    </lineage>
</organism>
<evidence type="ECO:0000313" key="7">
    <source>
        <dbReference type="Proteomes" id="UP001058974"/>
    </source>
</evidence>
<dbReference type="EMBL" id="JAMSHJ010000004">
    <property type="protein sequence ID" value="KAI5415417.1"/>
    <property type="molecule type" value="Genomic_DNA"/>
</dbReference>
<dbReference type="InterPro" id="IPR001965">
    <property type="entry name" value="Znf_PHD"/>
</dbReference>
<dbReference type="InterPro" id="IPR013083">
    <property type="entry name" value="Znf_RING/FYVE/PHD"/>
</dbReference>
<gene>
    <name evidence="6" type="ORF">KIW84_040745</name>
</gene>
<evidence type="ECO:0000256" key="2">
    <source>
        <dbReference type="ARBA" id="ARBA00022771"/>
    </source>
</evidence>
<dbReference type="PANTHER" id="PTHR34451">
    <property type="entry name" value="PHD FINGER FAMILY PROTEIN"/>
    <property type="match status" value="1"/>
</dbReference>
<reference evidence="6 7" key="1">
    <citation type="journal article" date="2022" name="Nat. Genet.">
        <title>Improved pea reference genome and pan-genome highlight genomic features and evolutionary characteristics.</title>
        <authorList>
            <person name="Yang T."/>
            <person name="Liu R."/>
            <person name="Luo Y."/>
            <person name="Hu S."/>
            <person name="Wang D."/>
            <person name="Wang C."/>
            <person name="Pandey M.K."/>
            <person name="Ge S."/>
            <person name="Xu Q."/>
            <person name="Li N."/>
            <person name="Li G."/>
            <person name="Huang Y."/>
            <person name="Saxena R.K."/>
            <person name="Ji Y."/>
            <person name="Li M."/>
            <person name="Yan X."/>
            <person name="He Y."/>
            <person name="Liu Y."/>
            <person name="Wang X."/>
            <person name="Xiang C."/>
            <person name="Varshney R.K."/>
            <person name="Ding H."/>
            <person name="Gao S."/>
            <person name="Zong X."/>
        </authorList>
    </citation>
    <scope>NUCLEOTIDE SEQUENCE [LARGE SCALE GENOMIC DNA]</scope>
    <source>
        <strain evidence="6 7">cv. Zhongwan 6</strain>
    </source>
</reference>
<dbReference type="Proteomes" id="UP001058974">
    <property type="component" value="Chromosome 4"/>
</dbReference>
<keyword evidence="1" id="KW-0479">Metal-binding</keyword>
<feature type="domain" description="RING-type" evidence="5">
    <location>
        <begin position="50"/>
        <end position="96"/>
    </location>
</feature>
<comment type="caution">
    <text evidence="6">The sequence shown here is derived from an EMBL/GenBank/DDBJ whole genome shotgun (WGS) entry which is preliminary data.</text>
</comment>
<dbReference type="InterPro" id="IPR011011">
    <property type="entry name" value="Znf_FYVE_PHD"/>
</dbReference>
<evidence type="ECO:0000259" key="5">
    <source>
        <dbReference type="PROSITE" id="PS50089"/>
    </source>
</evidence>
<dbReference type="SMART" id="SM00249">
    <property type="entry name" value="PHD"/>
    <property type="match status" value="1"/>
</dbReference>
<dbReference type="PROSITE" id="PS50089">
    <property type="entry name" value="ZF_RING_2"/>
    <property type="match status" value="1"/>
</dbReference>
<dbReference type="PANTHER" id="PTHR34451:SF7">
    <property type="entry name" value="PHD FINGER FAMILY PROTEIN"/>
    <property type="match status" value="1"/>
</dbReference>
<dbReference type="SUPFAM" id="SSF57903">
    <property type="entry name" value="FYVE/PHD zinc finger"/>
    <property type="match status" value="1"/>
</dbReference>
<keyword evidence="3" id="KW-0862">Zinc</keyword>
<name>A0A9D5AKH1_PEA</name>
<evidence type="ECO:0000313" key="6">
    <source>
        <dbReference type="EMBL" id="KAI5415417.1"/>
    </source>
</evidence>
<dbReference type="AlphaFoldDB" id="A0A9D5AKH1"/>
<protein>
    <recommendedName>
        <fullName evidence="5">RING-type domain-containing protein</fullName>
    </recommendedName>
</protein>
<keyword evidence="7" id="KW-1185">Reference proteome</keyword>
<keyword evidence="2 4" id="KW-0863">Zinc-finger</keyword>
<dbReference type="Gramene" id="Psat04G0074500-T1">
    <property type="protein sequence ID" value="KAI5415417.1"/>
    <property type="gene ID" value="KIW84_040745"/>
</dbReference>
<dbReference type="InterPro" id="IPR001841">
    <property type="entry name" value="Znf_RING"/>
</dbReference>
<evidence type="ECO:0000256" key="3">
    <source>
        <dbReference type="ARBA" id="ARBA00022833"/>
    </source>
</evidence>
<proteinExistence type="predicted"/>